<evidence type="ECO:0000313" key="3">
    <source>
        <dbReference type="EMBL" id="KSZ56776.1"/>
    </source>
</evidence>
<dbReference type="GO" id="GO:0003676">
    <property type="term" value="F:nucleic acid binding"/>
    <property type="evidence" value="ECO:0007669"/>
    <property type="project" value="InterPro"/>
</dbReference>
<dbReference type="InterPro" id="IPR053148">
    <property type="entry name" value="PD-DEXK-like_domain"/>
</dbReference>
<name>A0A0V9UFH2_9NOCA</name>
<dbReference type="PATRIC" id="fig|1441730.3.peg.4582"/>
<dbReference type="RefSeq" id="WP_060654083.1">
    <property type="nucleotide sequence ID" value="NZ_AZXY01000013.1"/>
</dbReference>
<comment type="caution">
    <text evidence="3">The sequence shown here is derived from an EMBL/GenBank/DDBJ whole genome shotgun (WGS) entry which is preliminary data.</text>
</comment>
<dbReference type="Pfam" id="PF17761">
    <property type="entry name" value="DUF1016_N"/>
    <property type="match status" value="1"/>
</dbReference>
<protein>
    <recommendedName>
        <fullName evidence="5">DUF1016 domain-containing protein</fullName>
    </recommendedName>
</protein>
<dbReference type="InterPro" id="IPR009362">
    <property type="entry name" value="YhcG_C"/>
</dbReference>
<organism evidence="3 4">
    <name type="scientific">Rhodococcus pyridinivorans KG-16</name>
    <dbReference type="NCBI Taxonomy" id="1441730"/>
    <lineage>
        <taxon>Bacteria</taxon>
        <taxon>Bacillati</taxon>
        <taxon>Actinomycetota</taxon>
        <taxon>Actinomycetes</taxon>
        <taxon>Mycobacteriales</taxon>
        <taxon>Nocardiaceae</taxon>
        <taxon>Rhodococcus</taxon>
    </lineage>
</organism>
<reference evidence="4" key="1">
    <citation type="submission" date="2015-01" db="EMBL/GenBank/DDBJ databases">
        <title>Draft genome sequence of Rhodococcus pyridinivorans strain KG-16, a hydrocarbon-degrading bacterium.</title>
        <authorList>
            <person name="Aggarwal R.K."/>
            <person name="Dawar C."/>
        </authorList>
    </citation>
    <scope>NUCLEOTIDE SEQUENCE [LARGE SCALE GENOMIC DNA]</scope>
    <source>
        <strain evidence="4">KG-16</strain>
    </source>
</reference>
<gene>
    <name evidence="3" type="ORF">Z045_21890</name>
</gene>
<dbReference type="InterPro" id="IPR041527">
    <property type="entry name" value="YhcG_N"/>
</dbReference>
<feature type="domain" description="YhcG PDDEXK nuclease" evidence="1">
    <location>
        <begin position="175"/>
        <end position="325"/>
    </location>
</feature>
<proteinExistence type="predicted"/>
<sequence length="357" mass="40796">MTEKTIGLPEDYPQFLDHLKDRVRRARVRASRVVNTELLLLYWDLGDAIAQQQQTRGWGAKVIDRLADDLRRAFPTMRGLSRTNLKYMRRMASVWPRAAIGQQAVGQLPWGHLTVLLDKLDNRELRDWYAARAAEHGWSRHVLTHQIAGQLHRRVGAAPSNFPDQLPPQDSDLAQQLVRDPYIFDFLDLDERAAERELEAALMTRLEQVLLELGHGFAFVGRQYHFTVDHDDFYIDLLFFNWIQSRFVVVELKIGRFEPEYAGKLGFYGSWVDENLRVADRHAPTIGILLCAGRNDNVVRYSLAGTTAPLAVANYTYDTLPEPIRELVPTDSELADAVDATWDELTTDRADGDTPQS</sequence>
<dbReference type="Proteomes" id="UP000053060">
    <property type="component" value="Unassembled WGS sequence"/>
</dbReference>
<dbReference type="PANTHER" id="PTHR30547:SF0">
    <property type="entry name" value="BLR8175 PROTEIN"/>
    <property type="match status" value="1"/>
</dbReference>
<dbReference type="InterPro" id="IPR011856">
    <property type="entry name" value="tRNA_endonuc-like_dom_sf"/>
</dbReference>
<dbReference type="Gene3D" id="3.40.1350.10">
    <property type="match status" value="1"/>
</dbReference>
<dbReference type="PANTHER" id="PTHR30547">
    <property type="entry name" value="UNCHARACTERIZED PROTEIN YHCG-RELATED"/>
    <property type="match status" value="1"/>
</dbReference>
<accession>A0A0V9UFH2</accession>
<evidence type="ECO:0008006" key="5">
    <source>
        <dbReference type="Google" id="ProtNLM"/>
    </source>
</evidence>
<evidence type="ECO:0000259" key="1">
    <source>
        <dbReference type="Pfam" id="PF06250"/>
    </source>
</evidence>
<reference evidence="3 4" key="2">
    <citation type="journal article" date="2016" name="Genome Announc.">
        <title>Draft Genome Sequence of a Versatile Hydrocarbon-Degrading Bacterium, Rhodococcus pyridinivorans Strain KG-16, Collected from Oil Fields in India.</title>
        <authorList>
            <person name="Aggarwal R.K."/>
            <person name="Dawar C."/>
            <person name="Phanindranath R."/>
            <person name="Mutnuri L."/>
            <person name="Dayal A.M."/>
        </authorList>
    </citation>
    <scope>NUCLEOTIDE SEQUENCE [LARGE SCALE GENOMIC DNA]</scope>
    <source>
        <strain evidence="3 4">KG-16</strain>
    </source>
</reference>
<dbReference type="Pfam" id="PF06250">
    <property type="entry name" value="YhcG_C"/>
    <property type="match status" value="1"/>
</dbReference>
<evidence type="ECO:0000313" key="4">
    <source>
        <dbReference type="Proteomes" id="UP000053060"/>
    </source>
</evidence>
<feature type="domain" description="YhcG N-terminal" evidence="2">
    <location>
        <begin position="19"/>
        <end position="154"/>
    </location>
</feature>
<dbReference type="EMBL" id="AZXY01000013">
    <property type="protein sequence ID" value="KSZ56776.1"/>
    <property type="molecule type" value="Genomic_DNA"/>
</dbReference>
<evidence type="ECO:0000259" key="2">
    <source>
        <dbReference type="Pfam" id="PF17761"/>
    </source>
</evidence>
<dbReference type="AlphaFoldDB" id="A0A0V9UFH2"/>